<dbReference type="InterPro" id="IPR021135">
    <property type="entry name" value="PEP_COase"/>
</dbReference>
<dbReference type="GO" id="GO:0006099">
    <property type="term" value="P:tricarboxylic acid cycle"/>
    <property type="evidence" value="ECO:0007669"/>
    <property type="project" value="InterPro"/>
</dbReference>
<evidence type="ECO:0000256" key="10">
    <source>
        <dbReference type="HAMAP-Rule" id="MF_00595"/>
    </source>
</evidence>
<evidence type="ECO:0000256" key="2">
    <source>
        <dbReference type="ARBA" id="ARBA00003670"/>
    </source>
</evidence>
<dbReference type="EMBL" id="MSLT01000023">
    <property type="protein sequence ID" value="OUD12603.1"/>
    <property type="molecule type" value="Genomic_DNA"/>
</dbReference>
<proteinExistence type="inferred from homology"/>
<comment type="function">
    <text evidence="2 10">Forms oxaloacetate, a four-carbon dicarboxylic acid source for the tricarboxylic acid cycle.</text>
</comment>
<dbReference type="GO" id="GO:0006107">
    <property type="term" value="P:oxaloacetate metabolic process"/>
    <property type="evidence" value="ECO:0007669"/>
    <property type="project" value="UniProtKB-UniRule"/>
</dbReference>
<dbReference type="PANTHER" id="PTHR30523">
    <property type="entry name" value="PHOSPHOENOLPYRUVATE CARBOXYLASE"/>
    <property type="match status" value="1"/>
</dbReference>
<evidence type="ECO:0000256" key="11">
    <source>
        <dbReference type="PROSITE-ProRule" id="PRU10111"/>
    </source>
</evidence>
<keyword evidence="8 10" id="KW-0120">Carbon dioxide fixation</keyword>
<dbReference type="PANTHER" id="PTHR30523:SF46">
    <property type="entry name" value="PHOSPHOENOLPYRUVATE CARBOXYLASE"/>
    <property type="match status" value="1"/>
</dbReference>
<sequence>MESVKVKDKALRRRVKLLGKLLGKTLLARADGQVYAAVETLRKGYISLHETPNPNKRRQLERLIQALSPEILTDVVRAFNIYFSLLNIAEELFRDQRRQRLIHRGGPLWEESFDQTLRQLIANEITPEQIQLLLNSLTYIPVFTAHPTEARRRTIQVALRRIFTRVKHFNPRKLSQVEIQDQQEVLESYLHLLWKTDEVRTKKLEVVDEITNGLHYFRECLFVAVPHTYRAVERSVRRIYSLQQPVRVPSFLRFGSWIGGDRDGNPFVTPETTATAVLLQAQEILQEYVQCVQELTDTLTHSTRLCQPSEAFMAQLMEDVQLAERCQRDPHSEHIQEIYRRKCLLMRDRLRCNLTLVQLRLQNNLTGMQATELRAYAYPSEIEFYRDLLVIRDSLISHGDIQVAERGLKDLLRLVETFGFYLMRLDIRQESTRHSEAIAELSLQKNVDYLTLDESQRLQHLVELLTQNWQFANNGQLTENTQQTLDVFCVMAEMRLAISPQIFGSYVISMTHTASHVLEVLVLAQQHGLVGQYPDGKVFCHVTVAPLFETIEDLTHIDQVLSTLLDIPLYRELLRFYEEESYASIPLTHRIDPALIQPKGALQEVMLGYSDSCKDGGILSSSWNLYEAQRKITALADRYGITCRLFHGRGGSVGRGGGPTYEAIVSQPVGTVRGQIKFTEQGEVLSYKYSNPETAIYELNAGASGLMRATANSLLGGHDVANDPPEFLEIMRELSALGEQHYRQLTDHTEGLMTYFYEATPVSEIALMNIGSRPARRRADNPSKYSIRAIPWVFGWSQSRHTLPAWYGLGWALAAYCQGDSARLKKLQAMYQDWPFFRSLLSNIEMALFKADLEIMRNYASLCQDQEHGELIFAHIEQEYRRTLEQLLLVTQSNELLSHNPALQISLKRRQPYIDPLNVIQVHLLRQYRRYINEGNEAEAERWLNPLLRSINAIAAGMRNTG</sequence>
<dbReference type="PRINTS" id="PR00150">
    <property type="entry name" value="PEPCARBXLASE"/>
</dbReference>
<dbReference type="EC" id="4.1.1.31" evidence="4 10"/>
<dbReference type="SUPFAM" id="SSF51621">
    <property type="entry name" value="Phosphoenolpyruvate/pyruvate domain"/>
    <property type="match status" value="1"/>
</dbReference>
<evidence type="ECO:0000256" key="1">
    <source>
        <dbReference type="ARBA" id="ARBA00001946"/>
    </source>
</evidence>
<evidence type="ECO:0000256" key="7">
    <source>
        <dbReference type="ARBA" id="ARBA00023239"/>
    </source>
</evidence>
<comment type="caution">
    <text evidence="13">The sequence shown here is derived from an EMBL/GenBank/DDBJ whole genome shotgun (WGS) entry which is preliminary data.</text>
</comment>
<dbReference type="NCBIfam" id="NF000584">
    <property type="entry name" value="PRK00009.1"/>
    <property type="match status" value="1"/>
</dbReference>
<dbReference type="Pfam" id="PF00311">
    <property type="entry name" value="PEPcase"/>
    <property type="match status" value="1"/>
</dbReference>
<protein>
    <recommendedName>
        <fullName evidence="5 10">Phosphoenolpyruvate carboxylase</fullName>
        <shortName evidence="10">PEPC</shortName>
        <shortName evidence="10">PEPCase</shortName>
        <ecNumber evidence="4 10">4.1.1.31</ecNumber>
    </recommendedName>
</protein>
<dbReference type="PROSITE" id="PS00393">
    <property type="entry name" value="PEPCASE_2"/>
    <property type="match status" value="1"/>
</dbReference>
<evidence type="ECO:0000256" key="8">
    <source>
        <dbReference type="ARBA" id="ARBA00023300"/>
    </source>
</evidence>
<dbReference type="InterPro" id="IPR033129">
    <property type="entry name" value="PEPCASE_His_AS"/>
</dbReference>
<dbReference type="InterPro" id="IPR015813">
    <property type="entry name" value="Pyrv/PenolPyrv_kinase-like_dom"/>
</dbReference>
<evidence type="ECO:0000313" key="13">
    <source>
        <dbReference type="EMBL" id="OUD12603.1"/>
    </source>
</evidence>
<evidence type="ECO:0000256" key="5">
    <source>
        <dbReference type="ARBA" id="ARBA00022419"/>
    </source>
</evidence>
<dbReference type="GO" id="GO:0015977">
    <property type="term" value="P:carbon fixation"/>
    <property type="evidence" value="ECO:0007669"/>
    <property type="project" value="UniProtKB-UniRule"/>
</dbReference>
<keyword evidence="7 10" id="KW-0456">Lyase</keyword>
<comment type="cofactor">
    <cofactor evidence="1 10">
        <name>Mg(2+)</name>
        <dbReference type="ChEBI" id="CHEBI:18420"/>
    </cofactor>
</comment>
<dbReference type="Gene3D" id="1.20.1440.90">
    <property type="entry name" value="Phosphoenolpyruvate/pyruvate domain"/>
    <property type="match status" value="1"/>
</dbReference>
<name>A0A251X535_9GAMM</name>
<comment type="similarity">
    <text evidence="3 10">Belongs to the PEPCase type 1 family.</text>
</comment>
<organism evidence="13 14">
    <name type="scientific">Thioflexithrix psekupsensis</name>
    <dbReference type="NCBI Taxonomy" id="1570016"/>
    <lineage>
        <taxon>Bacteria</taxon>
        <taxon>Pseudomonadati</taxon>
        <taxon>Pseudomonadota</taxon>
        <taxon>Gammaproteobacteria</taxon>
        <taxon>Thiotrichales</taxon>
        <taxon>Thioflexithrix</taxon>
    </lineage>
</organism>
<evidence type="ECO:0000256" key="4">
    <source>
        <dbReference type="ARBA" id="ARBA00012305"/>
    </source>
</evidence>
<comment type="catalytic activity">
    <reaction evidence="9 10">
        <text>oxaloacetate + phosphate = phosphoenolpyruvate + hydrogencarbonate</text>
        <dbReference type="Rhea" id="RHEA:28370"/>
        <dbReference type="ChEBI" id="CHEBI:16452"/>
        <dbReference type="ChEBI" id="CHEBI:17544"/>
        <dbReference type="ChEBI" id="CHEBI:43474"/>
        <dbReference type="ChEBI" id="CHEBI:58702"/>
        <dbReference type="EC" id="4.1.1.31"/>
    </reaction>
</comment>
<evidence type="ECO:0000256" key="6">
    <source>
        <dbReference type="ARBA" id="ARBA00022842"/>
    </source>
</evidence>
<reference evidence="13 14" key="1">
    <citation type="submission" date="2016-12" db="EMBL/GenBank/DDBJ databases">
        <title>Thioflexothrix psekupsii D3 genome sequencing and assembly.</title>
        <authorList>
            <person name="Fomenkov A."/>
            <person name="Vincze T."/>
            <person name="Grabovich M."/>
            <person name="Anton B.P."/>
            <person name="Dubinina G."/>
            <person name="Orlova M."/>
            <person name="Belousova E."/>
            <person name="Roberts R.J."/>
        </authorList>
    </citation>
    <scope>NUCLEOTIDE SEQUENCE [LARGE SCALE GENOMIC DNA]</scope>
    <source>
        <strain evidence="13">D3</strain>
    </source>
</reference>
<evidence type="ECO:0000256" key="9">
    <source>
        <dbReference type="ARBA" id="ARBA00048995"/>
    </source>
</evidence>
<dbReference type="InterPro" id="IPR022805">
    <property type="entry name" value="PEP_COase_bac/pln-type"/>
</dbReference>
<gene>
    <name evidence="10" type="primary">ppc</name>
    <name evidence="13" type="ORF">TPSD3_16105</name>
</gene>
<dbReference type="InterPro" id="IPR018129">
    <property type="entry name" value="PEP_COase_Lys_AS"/>
</dbReference>
<keyword evidence="13" id="KW-0670">Pyruvate</keyword>
<dbReference type="OrthoDB" id="9768133at2"/>
<dbReference type="GO" id="GO:0005829">
    <property type="term" value="C:cytosol"/>
    <property type="evidence" value="ECO:0007669"/>
    <property type="project" value="TreeGrafter"/>
</dbReference>
<keyword evidence="6 10" id="KW-0460">Magnesium</keyword>
<evidence type="ECO:0000256" key="12">
    <source>
        <dbReference type="PROSITE-ProRule" id="PRU10112"/>
    </source>
</evidence>
<accession>A0A251X535</accession>
<dbReference type="GO" id="GO:0000287">
    <property type="term" value="F:magnesium ion binding"/>
    <property type="evidence" value="ECO:0007669"/>
    <property type="project" value="UniProtKB-UniRule"/>
</dbReference>
<comment type="subunit">
    <text evidence="10">Homotetramer.</text>
</comment>
<dbReference type="GO" id="GO:0008964">
    <property type="term" value="F:phosphoenolpyruvate carboxylase activity"/>
    <property type="evidence" value="ECO:0007669"/>
    <property type="project" value="UniProtKB-UniRule"/>
</dbReference>
<evidence type="ECO:0000256" key="3">
    <source>
        <dbReference type="ARBA" id="ARBA00008346"/>
    </source>
</evidence>
<evidence type="ECO:0000313" key="14">
    <source>
        <dbReference type="Proteomes" id="UP000194798"/>
    </source>
</evidence>
<dbReference type="HAMAP" id="MF_00595">
    <property type="entry name" value="PEPcase_type1"/>
    <property type="match status" value="1"/>
</dbReference>
<dbReference type="AlphaFoldDB" id="A0A251X535"/>
<dbReference type="PROSITE" id="PS00781">
    <property type="entry name" value="PEPCASE_1"/>
    <property type="match status" value="1"/>
</dbReference>
<feature type="active site" evidence="10 12">
    <location>
        <position position="614"/>
    </location>
</feature>
<keyword evidence="14" id="KW-1185">Reference proteome</keyword>
<dbReference type="Proteomes" id="UP000194798">
    <property type="component" value="Unassembled WGS sequence"/>
</dbReference>
<feature type="active site" evidence="10 11">
    <location>
        <position position="146"/>
    </location>
</feature>